<evidence type="ECO:0000313" key="3">
    <source>
        <dbReference type="Proteomes" id="UP001165121"/>
    </source>
</evidence>
<feature type="compositionally biased region" description="Basic and acidic residues" evidence="1">
    <location>
        <begin position="104"/>
        <end position="113"/>
    </location>
</feature>
<comment type="caution">
    <text evidence="2">The sequence shown here is derived from an EMBL/GenBank/DDBJ whole genome shotgun (WGS) entry which is preliminary data.</text>
</comment>
<name>A0A9W6YMB3_9STRA</name>
<feature type="region of interest" description="Disordered" evidence="1">
    <location>
        <begin position="30"/>
        <end position="53"/>
    </location>
</feature>
<keyword evidence="3" id="KW-1185">Reference proteome</keyword>
<gene>
    <name evidence="2" type="ORF">Pfra01_002884000</name>
</gene>
<feature type="region of interest" description="Disordered" evidence="1">
    <location>
        <begin position="94"/>
        <end position="113"/>
    </location>
</feature>
<evidence type="ECO:0000256" key="1">
    <source>
        <dbReference type="SAM" id="MobiDB-lite"/>
    </source>
</evidence>
<organism evidence="2 3">
    <name type="scientific">Phytophthora fragariaefolia</name>
    <dbReference type="NCBI Taxonomy" id="1490495"/>
    <lineage>
        <taxon>Eukaryota</taxon>
        <taxon>Sar</taxon>
        <taxon>Stramenopiles</taxon>
        <taxon>Oomycota</taxon>
        <taxon>Peronosporomycetes</taxon>
        <taxon>Peronosporales</taxon>
        <taxon>Peronosporaceae</taxon>
        <taxon>Phytophthora</taxon>
    </lineage>
</organism>
<evidence type="ECO:0000313" key="2">
    <source>
        <dbReference type="EMBL" id="GMF82243.1"/>
    </source>
</evidence>
<sequence>MPEEDPCPDGNRLSVWRPVARSTLIVWGPAGLSTSAPGGGLPKADLDGLDGGVGTRSWASEFGDTSFHQVGCHSASSSSLSSLELRPSLRAGGANLMVDAAEPPPDRVPSHRL</sequence>
<dbReference type="AlphaFoldDB" id="A0A9W6YMB3"/>
<protein>
    <submittedName>
        <fullName evidence="2">Unnamed protein product</fullName>
    </submittedName>
</protein>
<dbReference type="Proteomes" id="UP001165121">
    <property type="component" value="Unassembled WGS sequence"/>
</dbReference>
<accession>A0A9W6YMB3</accession>
<dbReference type="EMBL" id="BSXT01010949">
    <property type="protein sequence ID" value="GMF82243.1"/>
    <property type="molecule type" value="Genomic_DNA"/>
</dbReference>
<reference evidence="2" key="1">
    <citation type="submission" date="2023-04" db="EMBL/GenBank/DDBJ databases">
        <title>Phytophthora fragariaefolia NBRC 109709.</title>
        <authorList>
            <person name="Ichikawa N."/>
            <person name="Sato H."/>
            <person name="Tonouchi N."/>
        </authorList>
    </citation>
    <scope>NUCLEOTIDE SEQUENCE</scope>
    <source>
        <strain evidence="2">NBRC 109709</strain>
    </source>
</reference>
<proteinExistence type="predicted"/>